<evidence type="ECO:0000256" key="3">
    <source>
        <dbReference type="ARBA" id="ARBA00022448"/>
    </source>
</evidence>
<reference evidence="10 11" key="1">
    <citation type="journal article" date="2018" name="Int. J. Syst. Evol. Microbiol.">
        <title>Mesosutterella multiformis gen. nov., sp. nov., a member of the family Sutterellaceae and Sutterella megalosphaeroides sp. nov., isolated from human faeces.</title>
        <authorList>
            <person name="Sakamoto M."/>
            <person name="Ikeyama N."/>
            <person name="Kunihiro T."/>
            <person name="Iino T."/>
            <person name="Yuki M."/>
            <person name="Ohkuma M."/>
        </authorList>
    </citation>
    <scope>NUCLEOTIDE SEQUENCE [LARGE SCALE GENOMIC DNA]</scope>
    <source>
        <strain evidence="10 11">4NBBH2</strain>
    </source>
</reference>
<keyword evidence="5 8" id="KW-0812">Transmembrane</keyword>
<dbReference type="Pfam" id="PF00860">
    <property type="entry name" value="Xan_ur_permease"/>
    <property type="match status" value="1"/>
</dbReference>
<accession>A0A388SEP1</accession>
<gene>
    <name evidence="10" type="ORF">MESMUL_14870</name>
</gene>
<comment type="caution">
    <text evidence="10">The sequence shown here is derived from an EMBL/GenBank/DDBJ whole genome shotgun (WGS) entry which is preliminary data.</text>
</comment>
<dbReference type="EMBL" id="BGZJ01000001">
    <property type="protein sequence ID" value="GBO94133.1"/>
    <property type="molecule type" value="Genomic_DNA"/>
</dbReference>
<feature type="transmembrane region" description="Helical" evidence="9">
    <location>
        <begin position="383"/>
        <end position="407"/>
    </location>
</feature>
<dbReference type="Proteomes" id="UP000266091">
    <property type="component" value="Unassembled WGS sequence"/>
</dbReference>
<comment type="subcellular location">
    <subcellularLocation>
        <location evidence="1 8">Cell membrane</location>
        <topology evidence="1 8">Multi-pass membrane protein</topology>
    </subcellularLocation>
</comment>
<dbReference type="InterPro" id="IPR006043">
    <property type="entry name" value="NCS2"/>
</dbReference>
<feature type="transmembrane region" description="Helical" evidence="9">
    <location>
        <begin position="350"/>
        <end position="371"/>
    </location>
</feature>
<keyword evidence="4 8" id="KW-1003">Cell membrane</keyword>
<feature type="transmembrane region" description="Helical" evidence="9">
    <location>
        <begin position="74"/>
        <end position="92"/>
    </location>
</feature>
<feature type="transmembrane region" description="Helical" evidence="9">
    <location>
        <begin position="21"/>
        <end position="42"/>
    </location>
</feature>
<feature type="transmembrane region" description="Helical" evidence="9">
    <location>
        <begin position="171"/>
        <end position="190"/>
    </location>
</feature>
<dbReference type="PANTHER" id="PTHR43337:SF1">
    <property type="entry name" value="XANTHINE_URACIL PERMEASE C887.17-RELATED"/>
    <property type="match status" value="1"/>
</dbReference>
<feature type="transmembrane region" description="Helical" evidence="9">
    <location>
        <begin position="324"/>
        <end position="343"/>
    </location>
</feature>
<feature type="transmembrane region" description="Helical" evidence="9">
    <location>
        <begin position="98"/>
        <end position="119"/>
    </location>
</feature>
<dbReference type="PIRSF" id="PIRSF005353">
    <property type="entry name" value="PbuG"/>
    <property type="match status" value="1"/>
</dbReference>
<dbReference type="AlphaFoldDB" id="A0A388SEP1"/>
<evidence type="ECO:0000256" key="1">
    <source>
        <dbReference type="ARBA" id="ARBA00004651"/>
    </source>
</evidence>
<proteinExistence type="inferred from homology"/>
<dbReference type="GO" id="GO:0005886">
    <property type="term" value="C:plasma membrane"/>
    <property type="evidence" value="ECO:0007669"/>
    <property type="project" value="UniProtKB-SubCell"/>
</dbReference>
<keyword evidence="3 8" id="KW-0813">Transport</keyword>
<accession>A0A401LMR2</accession>
<dbReference type="RefSeq" id="WP_200832723.1">
    <property type="nucleotide sequence ID" value="NZ_BGZJ01000001.1"/>
</dbReference>
<evidence type="ECO:0000256" key="7">
    <source>
        <dbReference type="ARBA" id="ARBA00023136"/>
    </source>
</evidence>
<protein>
    <submittedName>
        <fullName evidence="10">Xanthine/uracil permease</fullName>
    </submittedName>
</protein>
<feature type="transmembrane region" description="Helical" evidence="9">
    <location>
        <begin position="248"/>
        <end position="270"/>
    </location>
</feature>
<sequence length="437" mass="46147">MNELLNRYFKIEAAGSNVRREILAGVTTFVTMCYLLAVVPGMLSNTGIAFGDAFVSTVWITVIATLIMGLWANFPVAVAPGLGISAFFSFIVCGPMGFTWQAGFAAVLISGIIFSLLTFTRIRQLIINSVPMSMKSAIPAGIGFFIAFIGMKNCGLIVGDKTSFVTLGNLWDPKVFLTVICVIIIGALIARGTKGAMIIGMAIITVVGFVFGATPLPDLAAEFAKPIKLFPTATAFQLDFGGLMKHSVVVVLFTLCFIDLFDNLGTLIGVCSKAGYVSADGKIRGIDRALMSDSIGTLCSGLLGCTTATTYLESVSGVAAGGRTGLTAVTVAVLFALSLFLAPILSIVPVYATSAALMIVGAMMMGTLRAINWDDFTDALPAFLTVISMPLTFNIATGLGIGFISYIAVKVLTRRWKDINPTMCVLAVLFGISFALR</sequence>
<feature type="transmembrane region" description="Helical" evidence="9">
    <location>
        <begin position="290"/>
        <end position="312"/>
    </location>
</feature>
<dbReference type="InterPro" id="IPR045018">
    <property type="entry name" value="Azg-like"/>
</dbReference>
<evidence type="ECO:0000313" key="11">
    <source>
        <dbReference type="Proteomes" id="UP000266091"/>
    </source>
</evidence>
<name>A0A388SEP1_9BURK</name>
<evidence type="ECO:0000256" key="2">
    <source>
        <dbReference type="ARBA" id="ARBA00005697"/>
    </source>
</evidence>
<dbReference type="PANTHER" id="PTHR43337">
    <property type="entry name" value="XANTHINE/URACIL PERMEASE C887.17-RELATED"/>
    <property type="match status" value="1"/>
</dbReference>
<dbReference type="InterPro" id="IPR026033">
    <property type="entry name" value="Azg-like_bact_archaea"/>
</dbReference>
<comment type="similarity">
    <text evidence="2 8">Belongs to the nucleobase:cation symporter-2 (NCS2) (TC 2.A.40) family. Azg-like subfamily.</text>
</comment>
<keyword evidence="7 8" id="KW-0472">Membrane</keyword>
<feature type="transmembrane region" description="Helical" evidence="9">
    <location>
        <begin position="140"/>
        <end position="159"/>
    </location>
</feature>
<feature type="transmembrane region" description="Helical" evidence="9">
    <location>
        <begin position="197"/>
        <end position="216"/>
    </location>
</feature>
<evidence type="ECO:0000256" key="4">
    <source>
        <dbReference type="ARBA" id="ARBA00022475"/>
    </source>
</evidence>
<evidence type="ECO:0000256" key="8">
    <source>
        <dbReference type="PIRNR" id="PIRNR005353"/>
    </source>
</evidence>
<keyword evidence="6 8" id="KW-1133">Transmembrane helix</keyword>
<keyword evidence="11" id="KW-1185">Reference proteome</keyword>
<evidence type="ECO:0000256" key="6">
    <source>
        <dbReference type="ARBA" id="ARBA00022989"/>
    </source>
</evidence>
<evidence type="ECO:0000313" key="10">
    <source>
        <dbReference type="EMBL" id="GBO94133.1"/>
    </source>
</evidence>
<feature type="transmembrane region" description="Helical" evidence="9">
    <location>
        <begin position="48"/>
        <end position="67"/>
    </location>
</feature>
<evidence type="ECO:0000256" key="9">
    <source>
        <dbReference type="SAM" id="Phobius"/>
    </source>
</evidence>
<organism evidence="10 11">
    <name type="scientific">Mesosutterella multiformis</name>
    <dbReference type="NCBI Taxonomy" id="2259133"/>
    <lineage>
        <taxon>Bacteria</taxon>
        <taxon>Pseudomonadati</taxon>
        <taxon>Pseudomonadota</taxon>
        <taxon>Betaproteobacteria</taxon>
        <taxon>Burkholderiales</taxon>
        <taxon>Sutterellaceae</taxon>
        <taxon>Mesosutterella</taxon>
    </lineage>
</organism>
<dbReference type="GO" id="GO:0005345">
    <property type="term" value="F:purine nucleobase transmembrane transporter activity"/>
    <property type="evidence" value="ECO:0007669"/>
    <property type="project" value="TreeGrafter"/>
</dbReference>
<evidence type="ECO:0000256" key="5">
    <source>
        <dbReference type="ARBA" id="ARBA00022692"/>
    </source>
</evidence>